<feature type="region of interest" description="Disordered" evidence="2">
    <location>
        <begin position="1"/>
        <end position="66"/>
    </location>
</feature>
<feature type="compositionally biased region" description="Basic residues" evidence="2">
    <location>
        <begin position="334"/>
        <end position="343"/>
    </location>
</feature>
<dbReference type="Ensembl" id="ENSLLET00000012137.1">
    <property type="protein sequence ID" value="ENSLLEP00000011667.1"/>
    <property type="gene ID" value="ENSLLEG00000007442.1"/>
</dbReference>
<organism evidence="3 4">
    <name type="scientific">Leptobrachium leishanense</name>
    <name type="common">Leishan spiny toad</name>
    <dbReference type="NCBI Taxonomy" id="445787"/>
    <lineage>
        <taxon>Eukaryota</taxon>
        <taxon>Metazoa</taxon>
        <taxon>Chordata</taxon>
        <taxon>Craniata</taxon>
        <taxon>Vertebrata</taxon>
        <taxon>Euteleostomi</taxon>
        <taxon>Amphibia</taxon>
        <taxon>Batrachia</taxon>
        <taxon>Anura</taxon>
        <taxon>Pelobatoidea</taxon>
        <taxon>Megophryidae</taxon>
        <taxon>Leptobrachium</taxon>
    </lineage>
</organism>
<protein>
    <submittedName>
        <fullName evidence="3">Uncharacterized protein</fullName>
    </submittedName>
</protein>
<dbReference type="Gene3D" id="3.30.70.1820">
    <property type="entry name" value="L1 transposable element, RRM domain"/>
    <property type="match status" value="1"/>
</dbReference>
<evidence type="ECO:0000256" key="1">
    <source>
        <dbReference type="ARBA" id="ARBA00061640"/>
    </source>
</evidence>
<dbReference type="PANTHER" id="PTHR11505">
    <property type="entry name" value="L1 TRANSPOSABLE ELEMENT-RELATED"/>
    <property type="match status" value="1"/>
</dbReference>
<reference evidence="3" key="1">
    <citation type="submission" date="2025-08" db="UniProtKB">
        <authorList>
            <consortium name="Ensembl"/>
        </authorList>
    </citation>
    <scope>IDENTIFICATION</scope>
</reference>
<dbReference type="GeneTree" id="ENSGT01010000228628"/>
<feature type="region of interest" description="Disordered" evidence="2">
    <location>
        <begin position="329"/>
        <end position="360"/>
    </location>
</feature>
<reference evidence="3" key="2">
    <citation type="submission" date="2025-09" db="UniProtKB">
        <authorList>
            <consortium name="Ensembl"/>
        </authorList>
    </citation>
    <scope>IDENTIFICATION</scope>
</reference>
<dbReference type="FunFam" id="3.30.70.1820:FF:000002">
    <property type="entry name" value="LINE-1 retrotransposable element ORF1 protein"/>
    <property type="match status" value="1"/>
</dbReference>
<feature type="compositionally biased region" description="Low complexity" evidence="2">
    <location>
        <begin position="45"/>
        <end position="62"/>
    </location>
</feature>
<dbReference type="OrthoDB" id="8933861at2759"/>
<accession>A0A8C5MB37</accession>
<dbReference type="AlphaFoldDB" id="A0A8C5MB37"/>
<dbReference type="InterPro" id="IPR004244">
    <property type="entry name" value="Transposase_22"/>
</dbReference>
<dbReference type="Proteomes" id="UP000694569">
    <property type="component" value="Unplaced"/>
</dbReference>
<keyword evidence="4" id="KW-1185">Reference proteome</keyword>
<name>A0A8C5MB37_9ANUR</name>
<evidence type="ECO:0000313" key="3">
    <source>
        <dbReference type="Ensembl" id="ENSLLEP00000011667.1"/>
    </source>
</evidence>
<comment type="similarity">
    <text evidence="1">Belongs to the transposase 22 family.</text>
</comment>
<sequence length="360" mass="40671">MGRNRRQPQTPGSSEACPSPPQPGIRDFFQPQSGTPAAPEKSNMAAASSSAAPCSPASSGSGWDQPPDLTLLLRSLPTREDLNVVAKDLRLSLSGEIQQVRQDLQGLTQRLVVVEEGQQAQKSTLQAHSTQLTLHHHLFHALARQVEDLENRGRRHNIRVRGLPESEKDPEELRCMLTRLFNMLLHNAHEAPIEMERWHRALRPKGPPGAPPRDIICCITRFGMKERIMEQARGKSAIRFEGAKVELYQDISQLTLHTRRVLRPLTAALQQGGLQYRWLYPSGIQVRTPHGPVTVRNTEELPNFLTLLELPPDIIPAWPDPIQFYTADLPRPQRPLRRPRRPIRQSSRDDNLPPYCSQDT</sequence>
<evidence type="ECO:0000256" key="2">
    <source>
        <dbReference type="SAM" id="MobiDB-lite"/>
    </source>
</evidence>
<proteinExistence type="inferred from homology"/>
<evidence type="ECO:0000313" key="4">
    <source>
        <dbReference type="Proteomes" id="UP000694569"/>
    </source>
</evidence>